<evidence type="ECO:0000256" key="1">
    <source>
        <dbReference type="ARBA" id="ARBA00023125"/>
    </source>
</evidence>
<dbReference type="GeneID" id="8443122"/>
<dbReference type="RefSeq" id="XP_002543159.1">
    <property type="nucleotide sequence ID" value="XM_002543113.1"/>
</dbReference>
<keyword evidence="1" id="KW-0238">DNA-binding</keyword>
<sequence length="244" mass="28534">MRMRKPHLKDTLPIQLCVLCDRPFCVDHKGKEDGVCEINHETYYRNHPAAQQYLYRTYEDWKKDFEEMMDDEMSVKGDVRSAGSSSYTYHASSKQERLKDALSVLHTGRGTSLRQIARDHGVPWSTLRSHVAGTRPSTQADQRRFSASEEAEIVQWVEVLTAWGWTLSLRRLDDMARYLLTRRGDGQPLGRMWRTRFLKRYPELKRLANWRLASSSLPPPEFSSIQHWLRSIVWTHQIPPSGVY</sequence>
<evidence type="ECO:0000313" key="4">
    <source>
        <dbReference type="Proteomes" id="UP000002058"/>
    </source>
</evidence>
<reference evidence="4" key="1">
    <citation type="journal article" date="2009" name="Genome Res.">
        <title>Comparative genomic analyses of the human fungal pathogens Coccidioides and their relatives.</title>
        <authorList>
            <person name="Sharpton T.J."/>
            <person name="Stajich J.E."/>
            <person name="Rounsley S.D."/>
            <person name="Gardner M.J."/>
            <person name="Wortman J.R."/>
            <person name="Jordar V.S."/>
            <person name="Maiti R."/>
            <person name="Kodira C.D."/>
            <person name="Neafsey D.E."/>
            <person name="Zeng Q."/>
            <person name="Hung C.-Y."/>
            <person name="McMahan C."/>
            <person name="Muszewska A."/>
            <person name="Grynberg M."/>
            <person name="Mandel M.A."/>
            <person name="Kellner E.M."/>
            <person name="Barker B.M."/>
            <person name="Galgiani J.N."/>
            <person name="Orbach M.J."/>
            <person name="Kirkland T.N."/>
            <person name="Cole G.T."/>
            <person name="Henn M.R."/>
            <person name="Birren B.W."/>
            <person name="Taylor J.W."/>
        </authorList>
    </citation>
    <scope>NUCLEOTIDE SEQUENCE [LARGE SCALE GENOMIC DNA]</scope>
    <source>
        <strain evidence="4">UAMH 1704</strain>
    </source>
</reference>
<evidence type="ECO:0000259" key="2">
    <source>
        <dbReference type="PROSITE" id="PS51253"/>
    </source>
</evidence>
<dbReference type="PROSITE" id="PS51253">
    <property type="entry name" value="HTH_CENPB"/>
    <property type="match status" value="1"/>
</dbReference>
<dbReference type="VEuPathDB" id="FungiDB:UREG_02675"/>
<feature type="domain" description="HTH CENPB-type" evidence="2">
    <location>
        <begin position="137"/>
        <end position="207"/>
    </location>
</feature>
<dbReference type="InParanoid" id="C4JHA2"/>
<dbReference type="Proteomes" id="UP000002058">
    <property type="component" value="Unassembled WGS sequence"/>
</dbReference>
<dbReference type="AlphaFoldDB" id="C4JHA2"/>
<name>C4JHA2_UNCRE</name>
<dbReference type="KEGG" id="ure:UREG_02675"/>
<dbReference type="OrthoDB" id="3552571at2759"/>
<dbReference type="HOGENOM" id="CLU_1138733_0_0_1"/>
<dbReference type="GO" id="GO:0003677">
    <property type="term" value="F:DNA binding"/>
    <property type="evidence" value="ECO:0007669"/>
    <property type="project" value="UniProtKB-KW"/>
</dbReference>
<dbReference type="EMBL" id="CH476615">
    <property type="protein sequence ID" value="EEP77826.1"/>
    <property type="molecule type" value="Genomic_DNA"/>
</dbReference>
<dbReference type="InterPro" id="IPR006600">
    <property type="entry name" value="HTH_CenpB_DNA-bd_dom"/>
</dbReference>
<dbReference type="eggNOG" id="ENOG502TF75">
    <property type="taxonomic scope" value="Eukaryota"/>
</dbReference>
<protein>
    <recommendedName>
        <fullName evidence="2">HTH CENPB-type domain-containing protein</fullName>
    </recommendedName>
</protein>
<organism evidence="3 4">
    <name type="scientific">Uncinocarpus reesii (strain UAMH 1704)</name>
    <dbReference type="NCBI Taxonomy" id="336963"/>
    <lineage>
        <taxon>Eukaryota</taxon>
        <taxon>Fungi</taxon>
        <taxon>Dikarya</taxon>
        <taxon>Ascomycota</taxon>
        <taxon>Pezizomycotina</taxon>
        <taxon>Eurotiomycetes</taxon>
        <taxon>Eurotiomycetidae</taxon>
        <taxon>Onygenales</taxon>
        <taxon>Onygenaceae</taxon>
        <taxon>Uncinocarpus</taxon>
    </lineage>
</organism>
<accession>C4JHA2</accession>
<proteinExistence type="predicted"/>
<gene>
    <name evidence="3" type="ORF">UREG_02675</name>
</gene>
<evidence type="ECO:0000313" key="3">
    <source>
        <dbReference type="EMBL" id="EEP77826.1"/>
    </source>
</evidence>
<keyword evidence="4" id="KW-1185">Reference proteome</keyword>